<feature type="compositionally biased region" description="Polar residues" evidence="4">
    <location>
        <begin position="382"/>
        <end position="396"/>
    </location>
</feature>
<evidence type="ECO:0000313" key="5">
    <source>
        <dbReference type="Proteomes" id="UP000504621"/>
    </source>
</evidence>
<feature type="compositionally biased region" description="Low complexity" evidence="4">
    <location>
        <begin position="86"/>
        <end position="95"/>
    </location>
</feature>
<feature type="region of interest" description="Disordered" evidence="4">
    <location>
        <begin position="65"/>
        <end position="102"/>
    </location>
</feature>
<feature type="region of interest" description="Disordered" evidence="4">
    <location>
        <begin position="143"/>
        <end position="186"/>
    </location>
</feature>
<sequence>MVMDPKFTEFTDYINGFRVEDDTHLFTSGQYPNFTNGLEFNVPSPDLGFMSVNVPVIPPTPDPGISVPPISVSSDGSSFSASTGWSPDGESSSPSDDSDSTDPVLKYIRQMLMEENMEDKPYMFNDYLALEDTEKSLYEVLGEQYPPTNQPQPFLNVNVESPDSNLSGNSRDYGSNSNSSTSIGTSNGTSNYVDHWGVGEAVEHAPSLLQAPLSGDYHFQSTLQQPSSQFSVNSTNSLSNMGNGLMESSVSELLAQNIFSDKESVLQFQRGFEEASKFLPSSNQLIIDLESNTFPMGQKGRVPNLVVKVEKDERENSPDGLRGRKNHERDDGDLEEERSNKQSAVYTEESDLSDIFDKVLLCTDGKAMCGFNKTVQQGETKTLLQKEQSNGSSVGKTRSRKQEKKKETVDLRTLLILCAQAVSADDRRTAGELLKQIKEHSSPLGDGTQRLAHFFANGLEARLDGSGTAIQNLYSSLASKKTTAADMLKAYQGYLCACPFKKLPIFFANKTICHMAEKASTLHIVDFGILYGFQWPILIQHLSKRPGGPPKLRITGIEIPQRGFRPAERIEETGRRLERYCKRFDVPFEYNPIAAQNWETIQVEDIKINSNEMLAVNCLFRFKNLLDETAGVDCPRNAVLKLIRKMNPDIFVHSISNGSYNAPFFLTRFREALFSLSAIFDMFENTLPREEPARLLFEREFYGREAMNVVACEGSARVERPETYKQWQVRTIRAGFKPLPLNQELMETVRAKLKSWYHKDFVIDEDNHWMLQGWKGRILYASSCWIPAQES</sequence>
<evidence type="ECO:0000313" key="9">
    <source>
        <dbReference type="RefSeq" id="XP_021278114.1"/>
    </source>
</evidence>
<feature type="compositionally biased region" description="Low complexity" evidence="4">
    <location>
        <begin position="167"/>
        <end position="186"/>
    </location>
</feature>
<evidence type="ECO:0000256" key="1">
    <source>
        <dbReference type="ARBA" id="ARBA00023015"/>
    </source>
</evidence>
<dbReference type="Proteomes" id="UP000504621">
    <property type="component" value="Unplaced"/>
</dbReference>
<feature type="region of interest" description="Leucine repeat II (LRII)" evidence="3">
    <location>
        <begin position="572"/>
        <end position="604"/>
    </location>
</feature>
<keyword evidence="2" id="KW-0804">Transcription</keyword>
<keyword evidence="5" id="KW-1185">Reference proteome</keyword>
<proteinExistence type="inferred from homology"/>
<name>A0A6J0ZUT7_9ROSI</name>
<dbReference type="InterPro" id="IPR005202">
    <property type="entry name" value="TF_GRAS"/>
</dbReference>
<feature type="short sequence motif" description="VHIID" evidence="3">
    <location>
        <begin position="522"/>
        <end position="526"/>
    </location>
</feature>
<dbReference type="GeneID" id="110412031"/>
<evidence type="ECO:0000256" key="3">
    <source>
        <dbReference type="PROSITE-ProRule" id="PRU01191"/>
    </source>
</evidence>
<comment type="similarity">
    <text evidence="3">Belongs to the GRAS family.</text>
</comment>
<accession>A0A6J0ZUT7</accession>
<reference evidence="6 7" key="1">
    <citation type="submission" date="2025-04" db="UniProtKB">
        <authorList>
            <consortium name="RefSeq"/>
        </authorList>
    </citation>
    <scope>IDENTIFICATION</scope>
    <source>
        <tissue evidence="6 7">Leaf</tissue>
    </source>
</reference>
<gene>
    <name evidence="6 7 8 9" type="primary">LOC110412031</name>
</gene>
<evidence type="ECO:0000313" key="8">
    <source>
        <dbReference type="RefSeq" id="XP_021278113.1"/>
    </source>
</evidence>
<feature type="region of interest" description="VHIID" evidence="3">
    <location>
        <begin position="491"/>
        <end position="556"/>
    </location>
</feature>
<feature type="compositionally biased region" description="Low complexity" evidence="4">
    <location>
        <begin position="65"/>
        <end position="78"/>
    </location>
</feature>
<dbReference type="PANTHER" id="PTHR31636">
    <property type="entry name" value="OSJNBA0084A10.13 PROTEIN-RELATED"/>
    <property type="match status" value="1"/>
</dbReference>
<dbReference type="RefSeq" id="XP_021278113.1">
    <property type="nucleotide sequence ID" value="XM_021422438.1"/>
</dbReference>
<organism evidence="5 9">
    <name type="scientific">Herrania umbratica</name>
    <dbReference type="NCBI Taxonomy" id="108875"/>
    <lineage>
        <taxon>Eukaryota</taxon>
        <taxon>Viridiplantae</taxon>
        <taxon>Streptophyta</taxon>
        <taxon>Embryophyta</taxon>
        <taxon>Tracheophyta</taxon>
        <taxon>Spermatophyta</taxon>
        <taxon>Magnoliopsida</taxon>
        <taxon>eudicotyledons</taxon>
        <taxon>Gunneridae</taxon>
        <taxon>Pentapetalae</taxon>
        <taxon>rosids</taxon>
        <taxon>malvids</taxon>
        <taxon>Malvales</taxon>
        <taxon>Malvaceae</taxon>
        <taxon>Byttnerioideae</taxon>
        <taxon>Herrania</taxon>
    </lineage>
</organism>
<evidence type="ECO:0000313" key="7">
    <source>
        <dbReference type="RefSeq" id="XP_021278112.1"/>
    </source>
</evidence>
<dbReference type="PROSITE" id="PS50985">
    <property type="entry name" value="GRAS"/>
    <property type="match status" value="1"/>
</dbReference>
<keyword evidence="1" id="KW-0805">Transcription regulation</keyword>
<dbReference type="AlphaFoldDB" id="A0A6J0ZUT7"/>
<dbReference type="RefSeq" id="XP_021278110.1">
    <property type="nucleotide sequence ID" value="XM_021422435.1"/>
</dbReference>
<feature type="compositionally biased region" description="Basic and acidic residues" evidence="4">
    <location>
        <begin position="308"/>
        <end position="317"/>
    </location>
</feature>
<evidence type="ECO:0000256" key="2">
    <source>
        <dbReference type="ARBA" id="ARBA00023163"/>
    </source>
</evidence>
<dbReference type="OrthoDB" id="47276at2759"/>
<feature type="compositionally biased region" description="Polar residues" evidence="4">
    <location>
        <begin position="151"/>
        <end position="166"/>
    </location>
</feature>
<comment type="caution">
    <text evidence="3">Lacks conserved residue(s) required for the propagation of feature annotation.</text>
</comment>
<dbReference type="RefSeq" id="XP_021278112.1">
    <property type="nucleotide sequence ID" value="XM_021422437.1"/>
</dbReference>
<dbReference type="RefSeq" id="XP_021278114.1">
    <property type="nucleotide sequence ID" value="XM_021422439.1"/>
</dbReference>
<dbReference type="Pfam" id="PF03514">
    <property type="entry name" value="GRAS"/>
    <property type="match status" value="1"/>
</dbReference>
<feature type="region of interest" description="Disordered" evidence="4">
    <location>
        <begin position="300"/>
        <end position="347"/>
    </location>
</feature>
<evidence type="ECO:0000313" key="6">
    <source>
        <dbReference type="RefSeq" id="XP_021278110.1"/>
    </source>
</evidence>
<feature type="region of interest" description="Disordered" evidence="4">
    <location>
        <begin position="382"/>
        <end position="405"/>
    </location>
</feature>
<feature type="region of interest" description="SAW" evidence="3">
    <location>
        <begin position="711"/>
        <end position="786"/>
    </location>
</feature>
<evidence type="ECO:0000256" key="4">
    <source>
        <dbReference type="SAM" id="MobiDB-lite"/>
    </source>
</evidence>
<protein>
    <submittedName>
        <fullName evidence="6 7">Scarecrow-like protein 14</fullName>
    </submittedName>
</protein>